<proteinExistence type="predicted"/>
<gene>
    <name evidence="1" type="ORF">SDC9_173400</name>
</gene>
<accession>A0A645GGD4</accession>
<organism evidence="1">
    <name type="scientific">bioreactor metagenome</name>
    <dbReference type="NCBI Taxonomy" id="1076179"/>
    <lineage>
        <taxon>unclassified sequences</taxon>
        <taxon>metagenomes</taxon>
        <taxon>ecological metagenomes</taxon>
    </lineage>
</organism>
<dbReference type="AlphaFoldDB" id="A0A645GGD4"/>
<reference evidence="1" key="1">
    <citation type="submission" date="2019-08" db="EMBL/GenBank/DDBJ databases">
        <authorList>
            <person name="Kucharzyk K."/>
            <person name="Murdoch R.W."/>
            <person name="Higgins S."/>
            <person name="Loffler F."/>
        </authorList>
    </citation>
    <scope>NUCLEOTIDE SEQUENCE</scope>
</reference>
<name>A0A645GGD4_9ZZZZ</name>
<evidence type="ECO:0000313" key="1">
    <source>
        <dbReference type="EMBL" id="MPN25978.1"/>
    </source>
</evidence>
<comment type="caution">
    <text evidence="1">The sequence shown here is derived from an EMBL/GenBank/DDBJ whole genome shotgun (WGS) entry which is preliminary data.</text>
</comment>
<dbReference type="EMBL" id="VSSQ01075351">
    <property type="protein sequence ID" value="MPN25978.1"/>
    <property type="molecule type" value="Genomic_DNA"/>
</dbReference>
<sequence>MSEPKKIVLSGEQIVENEILDVSTTLSNSRYFLLTGTVYNTEKEPLKNVAIVVYEMVDSIIQNKKELVGITFSIEDGTYGIPLLIGKSYILVAYF</sequence>
<protein>
    <submittedName>
        <fullName evidence="1">Uncharacterized protein</fullName>
    </submittedName>
</protein>